<organism evidence="1 2">
    <name type="scientific">Trichostrongylus colubriformis</name>
    <name type="common">Black scour worm</name>
    <dbReference type="NCBI Taxonomy" id="6319"/>
    <lineage>
        <taxon>Eukaryota</taxon>
        <taxon>Metazoa</taxon>
        <taxon>Ecdysozoa</taxon>
        <taxon>Nematoda</taxon>
        <taxon>Chromadorea</taxon>
        <taxon>Rhabditida</taxon>
        <taxon>Rhabditina</taxon>
        <taxon>Rhabditomorpha</taxon>
        <taxon>Strongyloidea</taxon>
        <taxon>Trichostrongylidae</taxon>
        <taxon>Trichostrongylus</taxon>
    </lineage>
</organism>
<dbReference type="AlphaFoldDB" id="A0AAN8IFS9"/>
<gene>
    <name evidence="1" type="ORF">GCK32_002079</name>
</gene>
<comment type="caution">
    <text evidence="1">The sequence shown here is derived from an EMBL/GenBank/DDBJ whole genome shotgun (WGS) entry which is preliminary data.</text>
</comment>
<keyword evidence="2" id="KW-1185">Reference proteome</keyword>
<evidence type="ECO:0000313" key="2">
    <source>
        <dbReference type="Proteomes" id="UP001331761"/>
    </source>
</evidence>
<evidence type="ECO:0000313" key="1">
    <source>
        <dbReference type="EMBL" id="KAK5971821.1"/>
    </source>
</evidence>
<dbReference type="Proteomes" id="UP001331761">
    <property type="component" value="Unassembled WGS sequence"/>
</dbReference>
<reference evidence="1 2" key="1">
    <citation type="submission" date="2019-10" db="EMBL/GenBank/DDBJ databases">
        <title>Assembly and Annotation for the nematode Trichostrongylus colubriformis.</title>
        <authorList>
            <person name="Martin J."/>
        </authorList>
    </citation>
    <scope>NUCLEOTIDE SEQUENCE [LARGE SCALE GENOMIC DNA]</scope>
    <source>
        <strain evidence="1">G859</strain>
        <tissue evidence="1">Whole worm</tissue>
    </source>
</reference>
<accession>A0AAN8IFS9</accession>
<dbReference type="EMBL" id="WIXE01017342">
    <property type="protein sequence ID" value="KAK5971821.1"/>
    <property type="molecule type" value="Genomic_DNA"/>
</dbReference>
<sequence>MLLLEEQEKLDHGQHVFYAVVQLGAKKEADNFMYRILSALILVHEYIYMCCLKFYKFVTFISRVFQFADLLVMLTFFEGRFERVLLSTHCVQVFDNGG</sequence>
<protein>
    <submittedName>
        <fullName evidence="1">Uncharacterized protein</fullName>
    </submittedName>
</protein>
<name>A0AAN8IFS9_TRICO</name>
<proteinExistence type="predicted"/>